<dbReference type="InterPro" id="IPR003439">
    <property type="entry name" value="ABC_transporter-like_ATP-bd"/>
</dbReference>
<evidence type="ECO:0000313" key="11">
    <source>
        <dbReference type="Proteomes" id="UP001215503"/>
    </source>
</evidence>
<dbReference type="Pfam" id="PF00664">
    <property type="entry name" value="ABC_membrane"/>
    <property type="match status" value="1"/>
</dbReference>
<dbReference type="RefSeq" id="WP_275818809.1">
    <property type="nucleotide sequence ID" value="NZ_JARHUD010000001.1"/>
</dbReference>
<feature type="domain" description="ABC transmembrane type-1" evidence="9">
    <location>
        <begin position="17"/>
        <end position="314"/>
    </location>
</feature>
<feature type="transmembrane region" description="Helical" evidence="7">
    <location>
        <begin position="174"/>
        <end position="193"/>
    </location>
</feature>
<evidence type="ECO:0000256" key="5">
    <source>
        <dbReference type="ARBA" id="ARBA00022989"/>
    </source>
</evidence>
<evidence type="ECO:0000256" key="6">
    <source>
        <dbReference type="ARBA" id="ARBA00023136"/>
    </source>
</evidence>
<proteinExistence type="predicted"/>
<keyword evidence="6 7" id="KW-0472">Membrane</keyword>
<feature type="domain" description="ABC transporter" evidence="8">
    <location>
        <begin position="348"/>
        <end position="574"/>
    </location>
</feature>
<reference evidence="10 11" key="1">
    <citation type="submission" date="2023-03" db="EMBL/GenBank/DDBJ databases">
        <title>Fodinicurvata sp. CAU 1616 isolated from sea sendiment.</title>
        <authorList>
            <person name="Kim W."/>
        </authorList>
    </citation>
    <scope>NUCLEOTIDE SEQUENCE [LARGE SCALE GENOMIC DNA]</scope>
    <source>
        <strain evidence="10 11">CAU 1616</strain>
    </source>
</reference>
<dbReference type="InterPro" id="IPR017871">
    <property type="entry name" value="ABC_transporter-like_CS"/>
</dbReference>
<dbReference type="InterPro" id="IPR036640">
    <property type="entry name" value="ABC1_TM_sf"/>
</dbReference>
<dbReference type="InterPro" id="IPR039421">
    <property type="entry name" value="Type_1_exporter"/>
</dbReference>
<dbReference type="Pfam" id="PF00005">
    <property type="entry name" value="ABC_tran"/>
    <property type="match status" value="1"/>
</dbReference>
<evidence type="ECO:0000259" key="8">
    <source>
        <dbReference type="PROSITE" id="PS50893"/>
    </source>
</evidence>
<dbReference type="PANTHER" id="PTHR24221">
    <property type="entry name" value="ATP-BINDING CASSETTE SUB-FAMILY B"/>
    <property type="match status" value="1"/>
</dbReference>
<evidence type="ECO:0000256" key="1">
    <source>
        <dbReference type="ARBA" id="ARBA00004651"/>
    </source>
</evidence>
<keyword evidence="4 10" id="KW-0067">ATP-binding</keyword>
<sequence>MIKLLGLFFTFKGANPWLVLFCLFLASSAEGLSIAGALPLIALATDDGNEEQSELSLIMADAFAWLGIDPTLEVLLLIIVGGIVGKALMTLVAMRLVGHAAATVSTELRRDLVDGLLKVRWSFFASQPVGRIASAMSNEATRAGRAYVSTATFIANTVQTLIYIILAFLIAWKIALGAVIVCTLIGIALHRFVRQSKRAGREQTKRTSEMIAYLTDGLSNVKPLKAMAKQAAFESMVDKKIVRLRRALRRQVNSQEWLKASQQILFILLLGVALWSALTFDAAGLGELLIIALVLVQTVNKIGRIQRDYQTAVNQGASHEALSELSTKVRESAESWQGTRTPAFERNCRFDKVCFSFGERAVLKDVSFDLARGSLTVLMGASGGGKTTITDLLLGLYWPDDGRILIDDVPLDEIDLDQWRSRIGYVAQELVLFHDSIAANVALGDPAIAEEEIVAALKTAGAWDFIEQLPEGIHATVGERGSRLSGGQRQRIALARALIGKPKLLILDEVTSALDPETEQEICQTLAALSEDHTIITITHRPQLLEIADQILELSDGVLRQIPAPLPLKRERQA</sequence>
<evidence type="ECO:0000313" key="10">
    <source>
        <dbReference type="EMBL" id="MDF2094366.1"/>
    </source>
</evidence>
<keyword evidence="5 7" id="KW-1133">Transmembrane helix</keyword>
<dbReference type="Gene3D" id="3.40.50.300">
    <property type="entry name" value="P-loop containing nucleotide triphosphate hydrolases"/>
    <property type="match status" value="1"/>
</dbReference>
<evidence type="ECO:0000256" key="7">
    <source>
        <dbReference type="SAM" id="Phobius"/>
    </source>
</evidence>
<keyword evidence="11" id="KW-1185">Reference proteome</keyword>
<dbReference type="SUPFAM" id="SSF52540">
    <property type="entry name" value="P-loop containing nucleoside triphosphate hydrolases"/>
    <property type="match status" value="1"/>
</dbReference>
<dbReference type="InterPro" id="IPR003593">
    <property type="entry name" value="AAA+_ATPase"/>
</dbReference>
<protein>
    <submittedName>
        <fullName evidence="10">ABC transporter ATP-binding protein</fullName>
    </submittedName>
</protein>
<feature type="transmembrane region" description="Helical" evidence="7">
    <location>
        <begin position="146"/>
        <end position="168"/>
    </location>
</feature>
<dbReference type="PROSITE" id="PS00211">
    <property type="entry name" value="ABC_TRANSPORTER_1"/>
    <property type="match status" value="1"/>
</dbReference>
<dbReference type="CDD" id="cd07346">
    <property type="entry name" value="ABC_6TM_exporters"/>
    <property type="match status" value="1"/>
</dbReference>
<evidence type="ECO:0000259" key="9">
    <source>
        <dbReference type="PROSITE" id="PS50929"/>
    </source>
</evidence>
<evidence type="ECO:0000256" key="4">
    <source>
        <dbReference type="ARBA" id="ARBA00022840"/>
    </source>
</evidence>
<feature type="transmembrane region" description="Helical" evidence="7">
    <location>
        <begin position="264"/>
        <end position="296"/>
    </location>
</feature>
<accession>A0ABT5YHE8</accession>
<dbReference type="SUPFAM" id="SSF90123">
    <property type="entry name" value="ABC transporter transmembrane region"/>
    <property type="match status" value="1"/>
</dbReference>
<dbReference type="Gene3D" id="1.20.1560.10">
    <property type="entry name" value="ABC transporter type 1, transmembrane domain"/>
    <property type="match status" value="1"/>
</dbReference>
<dbReference type="PROSITE" id="PS50893">
    <property type="entry name" value="ABC_TRANSPORTER_2"/>
    <property type="match status" value="1"/>
</dbReference>
<feature type="transmembrane region" description="Helical" evidence="7">
    <location>
        <begin position="63"/>
        <end position="85"/>
    </location>
</feature>
<gene>
    <name evidence="10" type="ORF">P2G67_00070</name>
</gene>
<dbReference type="InterPro" id="IPR011527">
    <property type="entry name" value="ABC1_TM_dom"/>
</dbReference>
<dbReference type="PANTHER" id="PTHR24221:SF654">
    <property type="entry name" value="ATP-BINDING CASSETTE SUB-FAMILY B MEMBER 6"/>
    <property type="match status" value="1"/>
</dbReference>
<organism evidence="10 11">
    <name type="scientific">Aquibaculum arenosum</name>
    <dbReference type="NCBI Taxonomy" id="3032591"/>
    <lineage>
        <taxon>Bacteria</taxon>
        <taxon>Pseudomonadati</taxon>
        <taxon>Pseudomonadota</taxon>
        <taxon>Alphaproteobacteria</taxon>
        <taxon>Rhodospirillales</taxon>
        <taxon>Rhodovibrionaceae</taxon>
        <taxon>Aquibaculum</taxon>
    </lineage>
</organism>
<dbReference type="InterPro" id="IPR027417">
    <property type="entry name" value="P-loop_NTPase"/>
</dbReference>
<keyword evidence="2 7" id="KW-0812">Transmembrane</keyword>
<dbReference type="Proteomes" id="UP001215503">
    <property type="component" value="Unassembled WGS sequence"/>
</dbReference>
<dbReference type="SMART" id="SM00382">
    <property type="entry name" value="AAA"/>
    <property type="match status" value="1"/>
</dbReference>
<dbReference type="EMBL" id="JARHUD010000001">
    <property type="protein sequence ID" value="MDF2094366.1"/>
    <property type="molecule type" value="Genomic_DNA"/>
</dbReference>
<dbReference type="PROSITE" id="PS50929">
    <property type="entry name" value="ABC_TM1F"/>
    <property type="match status" value="1"/>
</dbReference>
<keyword evidence="3" id="KW-0547">Nucleotide-binding</keyword>
<evidence type="ECO:0000256" key="3">
    <source>
        <dbReference type="ARBA" id="ARBA00022741"/>
    </source>
</evidence>
<evidence type="ECO:0000256" key="2">
    <source>
        <dbReference type="ARBA" id="ARBA00022692"/>
    </source>
</evidence>
<name>A0ABT5YHE8_9PROT</name>
<dbReference type="GO" id="GO:0005524">
    <property type="term" value="F:ATP binding"/>
    <property type="evidence" value="ECO:0007669"/>
    <property type="project" value="UniProtKB-KW"/>
</dbReference>
<comment type="subcellular location">
    <subcellularLocation>
        <location evidence="1">Cell membrane</location>
        <topology evidence="1">Multi-pass membrane protein</topology>
    </subcellularLocation>
</comment>
<comment type="caution">
    <text evidence="10">The sequence shown here is derived from an EMBL/GenBank/DDBJ whole genome shotgun (WGS) entry which is preliminary data.</text>
</comment>